<dbReference type="PIRSF" id="PIRSF005578">
    <property type="entry name" value="TlyA"/>
    <property type="match status" value="1"/>
</dbReference>
<dbReference type="AlphaFoldDB" id="A0AAN1WH56"/>
<dbReference type="InterPro" id="IPR002942">
    <property type="entry name" value="S4_RNA-bd"/>
</dbReference>
<accession>A0AAN1WH56</accession>
<dbReference type="SUPFAM" id="SSF53335">
    <property type="entry name" value="S-adenosyl-L-methionine-dependent methyltransferases"/>
    <property type="match status" value="1"/>
</dbReference>
<evidence type="ECO:0000256" key="1">
    <source>
        <dbReference type="ARBA" id="ARBA00022884"/>
    </source>
</evidence>
<dbReference type="EC" id="2.1.1.227" evidence="5"/>
<sequence>MQRLDKLLVEHGLAATRTQAQKLIEDGLVEAKVSGQWLVQKKPSIKLPENSELRAGDHPDMRYVSRAGLKLEAALRNNGLDVKGLVALDVGQSTGGFTDCLLKHGASKVVGVEVGHDQLVEPLRVHGDVVCLEGVNARHLDPDILKYAPNKFDIAVMDVSFISQKLILPRLPVLLKQQALLVTLIKPQFEVGPQGLGKGGLVKPDVDMYTLEQDFTRFVKALGFEVLHYSESPIKGGDGNREFLMVARLVT</sequence>
<evidence type="ECO:0000313" key="6">
    <source>
        <dbReference type="Proteomes" id="UP001320119"/>
    </source>
</evidence>
<dbReference type="Gene3D" id="3.40.50.150">
    <property type="entry name" value="Vaccinia Virus protein VP39"/>
    <property type="match status" value="1"/>
</dbReference>
<dbReference type="PANTHER" id="PTHR32319">
    <property type="entry name" value="BACTERIAL HEMOLYSIN-LIKE PROTEIN"/>
    <property type="match status" value="1"/>
</dbReference>
<dbReference type="EMBL" id="AP023086">
    <property type="protein sequence ID" value="BCD97513.1"/>
    <property type="molecule type" value="Genomic_DNA"/>
</dbReference>
<dbReference type="CDD" id="cd00165">
    <property type="entry name" value="S4"/>
    <property type="match status" value="1"/>
</dbReference>
<dbReference type="SMART" id="SM00363">
    <property type="entry name" value="S4"/>
    <property type="match status" value="1"/>
</dbReference>
<organism evidence="5 6">
    <name type="scientific">Marinagarivorans cellulosilyticus</name>
    <dbReference type="NCBI Taxonomy" id="2721545"/>
    <lineage>
        <taxon>Bacteria</taxon>
        <taxon>Pseudomonadati</taxon>
        <taxon>Pseudomonadota</taxon>
        <taxon>Gammaproteobacteria</taxon>
        <taxon>Cellvibrionales</taxon>
        <taxon>Cellvibrionaceae</taxon>
        <taxon>Marinagarivorans</taxon>
    </lineage>
</organism>
<keyword evidence="1 3" id="KW-0694">RNA-binding</keyword>
<dbReference type="Proteomes" id="UP001320119">
    <property type="component" value="Chromosome"/>
</dbReference>
<dbReference type="InterPro" id="IPR002877">
    <property type="entry name" value="RNA_MeTrfase_FtsJ_dom"/>
</dbReference>
<evidence type="ECO:0000313" key="5">
    <source>
        <dbReference type="EMBL" id="BCD97513.1"/>
    </source>
</evidence>
<dbReference type="InterPro" id="IPR036986">
    <property type="entry name" value="S4_RNA-bd_sf"/>
</dbReference>
<protein>
    <submittedName>
        <fullName evidence="5">23S rRNA (Cytidine1920-2'-O)/16S rRNA (Cytidine1409-2'-O)-methyltransferase</fullName>
        <ecNumber evidence="5">2.1.1.226</ecNumber>
        <ecNumber evidence="5">2.1.1.227</ecNumber>
    </submittedName>
</protein>
<keyword evidence="5" id="KW-0808">Transferase</keyword>
<dbReference type="InterPro" id="IPR029063">
    <property type="entry name" value="SAM-dependent_MTases_sf"/>
</dbReference>
<evidence type="ECO:0000256" key="2">
    <source>
        <dbReference type="ARBA" id="ARBA00029460"/>
    </source>
</evidence>
<dbReference type="GO" id="GO:0008168">
    <property type="term" value="F:methyltransferase activity"/>
    <property type="evidence" value="ECO:0007669"/>
    <property type="project" value="UniProtKB-KW"/>
</dbReference>
<feature type="domain" description="RNA-binding S4" evidence="4">
    <location>
        <begin position="2"/>
        <end position="72"/>
    </location>
</feature>
<dbReference type="Pfam" id="PF01479">
    <property type="entry name" value="S4"/>
    <property type="match status" value="1"/>
</dbReference>
<dbReference type="Pfam" id="PF01728">
    <property type="entry name" value="FtsJ"/>
    <property type="match status" value="1"/>
</dbReference>
<dbReference type="CDD" id="cd02440">
    <property type="entry name" value="AdoMet_MTases"/>
    <property type="match status" value="1"/>
</dbReference>
<dbReference type="GO" id="GO:0032259">
    <property type="term" value="P:methylation"/>
    <property type="evidence" value="ECO:0007669"/>
    <property type="project" value="UniProtKB-KW"/>
</dbReference>
<proteinExistence type="inferred from homology"/>
<name>A0AAN1WH56_9GAMM</name>
<dbReference type="Gene3D" id="3.10.290.10">
    <property type="entry name" value="RNA-binding S4 domain"/>
    <property type="match status" value="1"/>
</dbReference>
<comment type="similarity">
    <text evidence="2">Belongs to the TlyA family.</text>
</comment>
<dbReference type="KEGG" id="marq:MARGE09_P1714"/>
<evidence type="ECO:0000256" key="3">
    <source>
        <dbReference type="PROSITE-ProRule" id="PRU00182"/>
    </source>
</evidence>
<evidence type="ECO:0000259" key="4">
    <source>
        <dbReference type="SMART" id="SM00363"/>
    </source>
</evidence>
<dbReference type="RefSeq" id="WP_236986980.1">
    <property type="nucleotide sequence ID" value="NZ_AP023086.1"/>
</dbReference>
<gene>
    <name evidence="5" type="ORF">MARGE09_P1714</name>
</gene>
<dbReference type="InterPro" id="IPR047048">
    <property type="entry name" value="TlyA"/>
</dbReference>
<dbReference type="PROSITE" id="PS50889">
    <property type="entry name" value="S4"/>
    <property type="match status" value="1"/>
</dbReference>
<keyword evidence="5" id="KW-0489">Methyltransferase</keyword>
<dbReference type="SUPFAM" id="SSF55174">
    <property type="entry name" value="Alpha-L RNA-binding motif"/>
    <property type="match status" value="1"/>
</dbReference>
<dbReference type="GO" id="GO:0003723">
    <property type="term" value="F:RNA binding"/>
    <property type="evidence" value="ECO:0007669"/>
    <property type="project" value="UniProtKB-KW"/>
</dbReference>
<dbReference type="InterPro" id="IPR004538">
    <property type="entry name" value="Hemolysin_A/TlyA"/>
</dbReference>
<dbReference type="EC" id="2.1.1.226" evidence="5"/>
<reference evidence="5 6" key="1">
    <citation type="journal article" date="2022" name="IScience">
        <title>An ultrasensitive nanofiber-based assay for enzymatic hydrolysis and deep-sea microbial degradation of cellulose.</title>
        <authorList>
            <person name="Tsudome M."/>
            <person name="Tachioka M."/>
            <person name="Miyazaki M."/>
            <person name="Uchimura K."/>
            <person name="Tsuda M."/>
            <person name="Takaki Y."/>
            <person name="Deguchi S."/>
        </authorList>
    </citation>
    <scope>NUCLEOTIDE SEQUENCE [LARGE SCALE GENOMIC DNA]</scope>
    <source>
        <strain evidence="5 6">GE09</strain>
    </source>
</reference>
<dbReference type="PANTHER" id="PTHR32319:SF0">
    <property type="entry name" value="BACTERIAL HEMOLYSIN-LIKE PROTEIN"/>
    <property type="match status" value="1"/>
</dbReference>
<keyword evidence="6" id="KW-1185">Reference proteome</keyword>